<dbReference type="Pfam" id="PF01548">
    <property type="entry name" value="DEDD_Tnp_IS110"/>
    <property type="match status" value="1"/>
</dbReference>
<dbReference type="InterPro" id="IPR047650">
    <property type="entry name" value="Transpos_IS110"/>
</dbReference>
<dbReference type="PANTHER" id="PTHR33055:SF3">
    <property type="entry name" value="PUTATIVE TRANSPOSASE FOR IS117-RELATED"/>
    <property type="match status" value="1"/>
</dbReference>
<dbReference type="EMBL" id="JACORU010000005">
    <property type="protein sequence ID" value="MBC5765780.1"/>
    <property type="molecule type" value="Genomic_DNA"/>
</dbReference>
<dbReference type="EMBL" id="JACORU010000005">
    <property type="protein sequence ID" value="MBC5765640.1"/>
    <property type="molecule type" value="Genomic_DNA"/>
</dbReference>
<dbReference type="RefSeq" id="WP_187082123.1">
    <property type="nucleotide sequence ID" value="NZ_JACORU010000005.1"/>
</dbReference>
<dbReference type="AlphaFoldDB" id="A0A923M941"/>
<dbReference type="NCBIfam" id="NF033542">
    <property type="entry name" value="transpos_IS110"/>
    <property type="match status" value="1"/>
</dbReference>
<dbReference type="GO" id="GO:0006313">
    <property type="term" value="P:DNA transposition"/>
    <property type="evidence" value="ECO:0007669"/>
    <property type="project" value="InterPro"/>
</dbReference>
<accession>A0A923M941</accession>
<sequence>MTTYVGIDIAKEVHWVCAIDVAGAVLLNRKLLNSPEDLLRLTDELRQLPAPVRVGIDVLGGIAALAQAVLLDGGFALVHVPGLAVNRARQGTVGGESKSDPRDARVIADQVRTRADLRVVSAETELDIELRLLVSRRHDLTTDQTRRLARMHDLLVGIFPELEHALDLTSKTALTLLARYVTPEELRSAGDAGIAAQLGPLARRSFGRELIEVALRCAERQRIAVPGQTLTARLIKELAVEALSCIVRLKALDSEIEQRLALHPDAALILSLPGMGAILTAEFIAQAGSIARFKSADSLAAAAGLAPILKQSGKTRWLKRPSGGSKGLKRVFYQSAFASLRCADSKAFYARKRQEGKRHHQALIALARRRVNVLWAMLHNRQPFIASLTHSS</sequence>
<gene>
    <name evidence="3" type="ORF">H8R02_14325</name>
    <name evidence="4" type="ORF">H8R02_15030</name>
</gene>
<protein>
    <submittedName>
        <fullName evidence="3">IS110 family transposase</fullName>
    </submittedName>
</protein>
<dbReference type="InterPro" id="IPR002525">
    <property type="entry name" value="Transp_IS110-like_N"/>
</dbReference>
<dbReference type="GO" id="GO:0003677">
    <property type="term" value="F:DNA binding"/>
    <property type="evidence" value="ECO:0007669"/>
    <property type="project" value="InterPro"/>
</dbReference>
<evidence type="ECO:0000313" key="3">
    <source>
        <dbReference type="EMBL" id="MBC5765640.1"/>
    </source>
</evidence>
<feature type="domain" description="Transposase IS116/IS110/IS902 C-terminal" evidence="2">
    <location>
        <begin position="267"/>
        <end position="349"/>
    </location>
</feature>
<reference evidence="3" key="1">
    <citation type="submission" date="2020-08" db="EMBL/GenBank/DDBJ databases">
        <title>Ramlibacter sp. GTP1 16S ribosomal RNA gene genome sequencing and assembly.</title>
        <authorList>
            <person name="Kang M."/>
        </authorList>
    </citation>
    <scope>NUCLEOTIDE SEQUENCE</scope>
    <source>
        <strain evidence="3">GTP1</strain>
    </source>
</reference>
<dbReference type="Proteomes" id="UP000596827">
    <property type="component" value="Unassembled WGS sequence"/>
</dbReference>
<dbReference type="PANTHER" id="PTHR33055">
    <property type="entry name" value="TRANSPOSASE FOR INSERTION SEQUENCE ELEMENT IS1111A"/>
    <property type="match status" value="1"/>
</dbReference>
<evidence type="ECO:0000259" key="2">
    <source>
        <dbReference type="Pfam" id="PF02371"/>
    </source>
</evidence>
<dbReference type="GO" id="GO:0004803">
    <property type="term" value="F:transposase activity"/>
    <property type="evidence" value="ECO:0007669"/>
    <property type="project" value="InterPro"/>
</dbReference>
<evidence type="ECO:0000313" key="4">
    <source>
        <dbReference type="EMBL" id="MBC5765780.1"/>
    </source>
</evidence>
<proteinExistence type="predicted"/>
<name>A0A923M941_9BURK</name>
<feature type="domain" description="Transposase IS110-like N-terminal" evidence="1">
    <location>
        <begin position="5"/>
        <end position="160"/>
    </location>
</feature>
<evidence type="ECO:0000259" key="1">
    <source>
        <dbReference type="Pfam" id="PF01548"/>
    </source>
</evidence>
<evidence type="ECO:0000313" key="5">
    <source>
        <dbReference type="Proteomes" id="UP000596827"/>
    </source>
</evidence>
<organism evidence="3 5">
    <name type="scientific">Ramlibacter albus</name>
    <dbReference type="NCBI Taxonomy" id="2079448"/>
    <lineage>
        <taxon>Bacteria</taxon>
        <taxon>Pseudomonadati</taxon>
        <taxon>Pseudomonadota</taxon>
        <taxon>Betaproteobacteria</taxon>
        <taxon>Burkholderiales</taxon>
        <taxon>Comamonadaceae</taxon>
        <taxon>Ramlibacter</taxon>
    </lineage>
</organism>
<keyword evidence="5" id="KW-1185">Reference proteome</keyword>
<dbReference type="Pfam" id="PF02371">
    <property type="entry name" value="Transposase_20"/>
    <property type="match status" value="1"/>
</dbReference>
<comment type="caution">
    <text evidence="3">The sequence shown here is derived from an EMBL/GenBank/DDBJ whole genome shotgun (WGS) entry which is preliminary data.</text>
</comment>
<dbReference type="InterPro" id="IPR003346">
    <property type="entry name" value="Transposase_20"/>
</dbReference>